<accession>A0A6A6WPA4</accession>
<evidence type="ECO:0000313" key="2">
    <source>
        <dbReference type="EMBL" id="KAF2785734.1"/>
    </source>
</evidence>
<feature type="compositionally biased region" description="Basic and acidic residues" evidence="1">
    <location>
        <begin position="250"/>
        <end position="259"/>
    </location>
</feature>
<dbReference type="OrthoDB" id="10037289at2759"/>
<evidence type="ECO:0000256" key="1">
    <source>
        <dbReference type="SAM" id="MobiDB-lite"/>
    </source>
</evidence>
<keyword evidence="3" id="KW-1185">Reference proteome</keyword>
<feature type="region of interest" description="Disordered" evidence="1">
    <location>
        <begin position="245"/>
        <end position="272"/>
    </location>
</feature>
<dbReference type="EMBL" id="MU002704">
    <property type="protein sequence ID" value="KAF2785734.1"/>
    <property type="molecule type" value="Genomic_DNA"/>
</dbReference>
<proteinExistence type="predicted"/>
<feature type="region of interest" description="Disordered" evidence="1">
    <location>
        <begin position="1"/>
        <end position="41"/>
    </location>
</feature>
<evidence type="ECO:0008006" key="4">
    <source>
        <dbReference type="Google" id="ProtNLM"/>
    </source>
</evidence>
<evidence type="ECO:0000313" key="3">
    <source>
        <dbReference type="Proteomes" id="UP000799757"/>
    </source>
</evidence>
<sequence length="380" mass="43747">MPPKKKQKTSVESAKASEADPADAKGSSTSGVPPKDPKKRDVSKIPEYEYICFYRPLFDFKRELGDDEDDEYFDAYKKDLENKKVQNLYPAPASDHPDWKWIIQWKSCKMALDYKRRASYCNPDNFGMHICNDWEAWGLQELMDNLLLNFAPHVVKKNDEGLMEMWAAISGMGLWLNEQDESSYIMNEDGEHVCDCYGLIGCAFLSALNALDIAGELKPDSKFQDLALVISYFLAWSEDMDTYGVEEDKDGDKEGKWYEDVDPDEAEKSIDKSGGFDWRKQVVAYAKKSGVDPAKGVHDTEEIFKKYDMDKDTKAPWEGRWRWDARWKAYKKRYELKSDSHHYDITKMTRKERAEAAFDGKDPLAGISVKDLREGNIMLG</sequence>
<protein>
    <recommendedName>
        <fullName evidence="4">SAP domain-containing protein</fullName>
    </recommendedName>
</protein>
<organism evidence="2 3">
    <name type="scientific">Melanomma pulvis-pyrius CBS 109.77</name>
    <dbReference type="NCBI Taxonomy" id="1314802"/>
    <lineage>
        <taxon>Eukaryota</taxon>
        <taxon>Fungi</taxon>
        <taxon>Dikarya</taxon>
        <taxon>Ascomycota</taxon>
        <taxon>Pezizomycotina</taxon>
        <taxon>Dothideomycetes</taxon>
        <taxon>Pleosporomycetidae</taxon>
        <taxon>Pleosporales</taxon>
        <taxon>Melanommataceae</taxon>
        <taxon>Melanomma</taxon>
    </lineage>
</organism>
<name>A0A6A6WPA4_9PLEO</name>
<gene>
    <name evidence="2" type="ORF">K505DRAFT_380709</name>
</gene>
<dbReference type="AlphaFoldDB" id="A0A6A6WPA4"/>
<dbReference type="Proteomes" id="UP000799757">
    <property type="component" value="Unassembled WGS sequence"/>
</dbReference>
<reference evidence="2" key="1">
    <citation type="journal article" date="2020" name="Stud. Mycol.">
        <title>101 Dothideomycetes genomes: a test case for predicting lifestyles and emergence of pathogens.</title>
        <authorList>
            <person name="Haridas S."/>
            <person name="Albert R."/>
            <person name="Binder M."/>
            <person name="Bloem J."/>
            <person name="Labutti K."/>
            <person name="Salamov A."/>
            <person name="Andreopoulos B."/>
            <person name="Baker S."/>
            <person name="Barry K."/>
            <person name="Bills G."/>
            <person name="Bluhm B."/>
            <person name="Cannon C."/>
            <person name="Castanera R."/>
            <person name="Culley D."/>
            <person name="Daum C."/>
            <person name="Ezra D."/>
            <person name="Gonzalez J."/>
            <person name="Henrissat B."/>
            <person name="Kuo A."/>
            <person name="Liang C."/>
            <person name="Lipzen A."/>
            <person name="Lutzoni F."/>
            <person name="Magnuson J."/>
            <person name="Mondo S."/>
            <person name="Nolan M."/>
            <person name="Ohm R."/>
            <person name="Pangilinan J."/>
            <person name="Park H.-J."/>
            <person name="Ramirez L."/>
            <person name="Alfaro M."/>
            <person name="Sun H."/>
            <person name="Tritt A."/>
            <person name="Yoshinaga Y."/>
            <person name="Zwiers L.-H."/>
            <person name="Turgeon B."/>
            <person name="Goodwin S."/>
            <person name="Spatafora J."/>
            <person name="Crous P."/>
            <person name="Grigoriev I."/>
        </authorList>
    </citation>
    <scope>NUCLEOTIDE SEQUENCE</scope>
    <source>
        <strain evidence="2">CBS 109.77</strain>
    </source>
</reference>